<comment type="subcellular location">
    <subcellularLocation>
        <location evidence="1 8">Nucleus</location>
    </subcellularLocation>
</comment>
<evidence type="ECO:0000313" key="12">
    <source>
        <dbReference type="Proteomes" id="UP000827721"/>
    </source>
</evidence>
<feature type="region of interest" description="Disordered" evidence="9">
    <location>
        <begin position="125"/>
        <end position="151"/>
    </location>
</feature>
<sequence length="274" mass="30076">MDKYPEFNTEDKNLELRLGPPGEDQSLLFLGCNKNYNNNNNSSSHGAKRVFQEIMMSIAGKTENCSKPRSWGVAKLQYSDKKACSGLDTASVTANTAMTNGSSKRTAIAPVVGWPPVGSFRKNVASTSLSKPAPKLPNETSKEVSDRKSQSLKNNQQFVKISMEGVPIGRKINLCAYDSYEELSFAIDELFKDLLAGEDFLLVNAQKESSGAGSENTKEQSKALSGSLAKRDEYTLVYEDNEGDRILVGDVPWHMFVSTVKKLLVLKTSELSTL</sequence>
<comment type="function">
    <text evidence="8">Aux/IAA proteins are short-lived transcriptional factors that function as repressors of early auxin response genes at low auxin concentrations.</text>
</comment>
<keyword evidence="12" id="KW-1185">Reference proteome</keyword>
<dbReference type="Pfam" id="PF02309">
    <property type="entry name" value="AUX_IAA"/>
    <property type="match status" value="1"/>
</dbReference>
<dbReference type="PANTHER" id="PTHR31734">
    <property type="entry name" value="AUXIN-RESPONSIVE PROTEIN IAA17"/>
    <property type="match status" value="1"/>
</dbReference>
<name>A0ABQ8ICZ4_9ROSI</name>
<evidence type="ECO:0000256" key="6">
    <source>
        <dbReference type="ARBA" id="ARBA00023242"/>
    </source>
</evidence>
<reference evidence="11 12" key="1">
    <citation type="submission" date="2021-02" db="EMBL/GenBank/DDBJ databases">
        <title>Plant Genome Project.</title>
        <authorList>
            <person name="Zhang R.-G."/>
        </authorList>
    </citation>
    <scope>NUCLEOTIDE SEQUENCE [LARGE SCALE GENOMIC DNA]</scope>
    <source>
        <tissue evidence="11">Leaves</tissue>
    </source>
</reference>
<dbReference type="InterPro" id="IPR053793">
    <property type="entry name" value="PB1-like"/>
</dbReference>
<dbReference type="PROSITE" id="PS51745">
    <property type="entry name" value="PB1"/>
    <property type="match status" value="1"/>
</dbReference>
<comment type="subunit">
    <text evidence="8">Homodimers and heterodimers.</text>
</comment>
<dbReference type="PANTHER" id="PTHR31734:SF134">
    <property type="entry name" value="AUXIN-RESPONSIVE PROTEIN IAA28"/>
    <property type="match status" value="1"/>
</dbReference>
<proteinExistence type="inferred from homology"/>
<keyword evidence="4 8" id="KW-0805">Transcription regulation</keyword>
<gene>
    <name evidence="11" type="ORF">JRO89_XS03G0277400</name>
</gene>
<evidence type="ECO:0000256" key="2">
    <source>
        <dbReference type="ARBA" id="ARBA00006728"/>
    </source>
</evidence>
<evidence type="ECO:0000256" key="3">
    <source>
        <dbReference type="ARBA" id="ARBA00022491"/>
    </source>
</evidence>
<evidence type="ECO:0000259" key="10">
    <source>
        <dbReference type="PROSITE" id="PS51745"/>
    </source>
</evidence>
<feature type="domain" description="PB1" evidence="10">
    <location>
        <begin position="156"/>
        <end position="268"/>
    </location>
</feature>
<dbReference type="SUPFAM" id="SSF54277">
    <property type="entry name" value="CAD &amp; PB1 domains"/>
    <property type="match status" value="1"/>
</dbReference>
<keyword evidence="3 8" id="KW-0678">Repressor</keyword>
<feature type="compositionally biased region" description="Basic and acidic residues" evidence="9">
    <location>
        <begin position="140"/>
        <end position="149"/>
    </location>
</feature>
<dbReference type="Proteomes" id="UP000827721">
    <property type="component" value="Unassembled WGS sequence"/>
</dbReference>
<dbReference type="Gene3D" id="3.10.20.90">
    <property type="entry name" value="Phosphatidylinositol 3-kinase Catalytic Subunit, Chain A, domain 1"/>
    <property type="match status" value="1"/>
</dbReference>
<keyword evidence="6 8" id="KW-0539">Nucleus</keyword>
<evidence type="ECO:0000256" key="1">
    <source>
        <dbReference type="ARBA" id="ARBA00004123"/>
    </source>
</evidence>
<evidence type="ECO:0000313" key="11">
    <source>
        <dbReference type="EMBL" id="KAH7574289.1"/>
    </source>
</evidence>
<dbReference type="InterPro" id="IPR003311">
    <property type="entry name" value="AUX_IAA"/>
</dbReference>
<evidence type="ECO:0000256" key="8">
    <source>
        <dbReference type="RuleBase" id="RU004549"/>
    </source>
</evidence>
<evidence type="ECO:0000256" key="9">
    <source>
        <dbReference type="SAM" id="MobiDB-lite"/>
    </source>
</evidence>
<keyword evidence="7 8" id="KW-0927">Auxin signaling pathway</keyword>
<evidence type="ECO:0000256" key="7">
    <source>
        <dbReference type="ARBA" id="ARBA00023294"/>
    </source>
</evidence>
<evidence type="ECO:0000256" key="4">
    <source>
        <dbReference type="ARBA" id="ARBA00023015"/>
    </source>
</evidence>
<dbReference type="InterPro" id="IPR033389">
    <property type="entry name" value="AUX/IAA_dom"/>
</dbReference>
<evidence type="ECO:0000256" key="5">
    <source>
        <dbReference type="ARBA" id="ARBA00023163"/>
    </source>
</evidence>
<organism evidence="11 12">
    <name type="scientific">Xanthoceras sorbifolium</name>
    <dbReference type="NCBI Taxonomy" id="99658"/>
    <lineage>
        <taxon>Eukaryota</taxon>
        <taxon>Viridiplantae</taxon>
        <taxon>Streptophyta</taxon>
        <taxon>Embryophyta</taxon>
        <taxon>Tracheophyta</taxon>
        <taxon>Spermatophyta</taxon>
        <taxon>Magnoliopsida</taxon>
        <taxon>eudicotyledons</taxon>
        <taxon>Gunneridae</taxon>
        <taxon>Pentapetalae</taxon>
        <taxon>rosids</taxon>
        <taxon>malvids</taxon>
        <taxon>Sapindales</taxon>
        <taxon>Sapindaceae</taxon>
        <taxon>Xanthoceroideae</taxon>
        <taxon>Xanthoceras</taxon>
    </lineage>
</organism>
<keyword evidence="5 8" id="KW-0804">Transcription</keyword>
<comment type="similarity">
    <text evidence="2 8">Belongs to the Aux/IAA family.</text>
</comment>
<protein>
    <recommendedName>
        <fullName evidence="8">Auxin-responsive protein</fullName>
    </recommendedName>
</protein>
<comment type="caution">
    <text evidence="11">The sequence shown here is derived from an EMBL/GenBank/DDBJ whole genome shotgun (WGS) entry which is preliminary data.</text>
</comment>
<accession>A0ABQ8ICZ4</accession>
<dbReference type="EMBL" id="JAFEMO010000003">
    <property type="protein sequence ID" value="KAH7574289.1"/>
    <property type="molecule type" value="Genomic_DNA"/>
</dbReference>